<reference evidence="2" key="1">
    <citation type="submission" date="2021-01" db="UniProtKB">
        <authorList>
            <consortium name="EnsemblMetazoa"/>
        </authorList>
    </citation>
    <scope>IDENTIFICATION</scope>
</reference>
<dbReference type="OrthoDB" id="337038at2759"/>
<protein>
    <recommendedName>
        <fullName evidence="1">SCP domain-containing protein</fullName>
    </recommendedName>
</protein>
<keyword evidence="3" id="KW-1185">Reference proteome</keyword>
<dbReference type="PRINTS" id="PR00837">
    <property type="entry name" value="V5TPXLIKE"/>
</dbReference>
<evidence type="ECO:0000313" key="2">
    <source>
        <dbReference type="EnsemblMetazoa" id="CLYHEMP023422.1"/>
    </source>
</evidence>
<dbReference type="SMART" id="SM00198">
    <property type="entry name" value="SCP"/>
    <property type="match status" value="1"/>
</dbReference>
<sequence>LGCRTSRYCKHNQYVCEYLRQYFGLKAYKWCLNVVCQYCNLCGMCDGEDQSLDATTEQRKLCVEEHNKLRRLHRDTQPLEWDFMLALKAQRYARYLTNTINLEHDADGENLFVKMGSNGTTQWTCHSATMAWYNEIKHFDSKTLKSTNNQSVMHFEQVVWKSAERIGVGIAYHKKLKFVYLVARYDQTIMAGEEKDNVMPVY</sequence>
<dbReference type="CDD" id="cd05382">
    <property type="entry name" value="CAP_GAPR1-like"/>
    <property type="match status" value="1"/>
</dbReference>
<proteinExistence type="predicted"/>
<name>A0A7M5XH30_9CNID</name>
<dbReference type="InterPro" id="IPR014044">
    <property type="entry name" value="CAP_dom"/>
</dbReference>
<organism evidence="2 3">
    <name type="scientific">Clytia hemisphaerica</name>
    <dbReference type="NCBI Taxonomy" id="252671"/>
    <lineage>
        <taxon>Eukaryota</taxon>
        <taxon>Metazoa</taxon>
        <taxon>Cnidaria</taxon>
        <taxon>Hydrozoa</taxon>
        <taxon>Hydroidolina</taxon>
        <taxon>Leptothecata</taxon>
        <taxon>Obeliida</taxon>
        <taxon>Clytiidae</taxon>
        <taxon>Clytia</taxon>
    </lineage>
</organism>
<dbReference type="Proteomes" id="UP000594262">
    <property type="component" value="Unplaced"/>
</dbReference>
<dbReference type="Gene3D" id="3.40.33.10">
    <property type="entry name" value="CAP"/>
    <property type="match status" value="1"/>
</dbReference>
<dbReference type="SUPFAM" id="SSF55797">
    <property type="entry name" value="PR-1-like"/>
    <property type="match status" value="1"/>
</dbReference>
<dbReference type="InterPro" id="IPR034113">
    <property type="entry name" value="SCP_GAPR1-like"/>
</dbReference>
<dbReference type="InterPro" id="IPR035940">
    <property type="entry name" value="CAP_sf"/>
</dbReference>
<evidence type="ECO:0000313" key="3">
    <source>
        <dbReference type="Proteomes" id="UP000594262"/>
    </source>
</evidence>
<dbReference type="Pfam" id="PF00188">
    <property type="entry name" value="CAP"/>
    <property type="match status" value="1"/>
</dbReference>
<dbReference type="PANTHER" id="PTHR10334">
    <property type="entry name" value="CYSTEINE-RICH SECRETORY PROTEIN-RELATED"/>
    <property type="match status" value="1"/>
</dbReference>
<evidence type="ECO:0000259" key="1">
    <source>
        <dbReference type="SMART" id="SM00198"/>
    </source>
</evidence>
<feature type="domain" description="SCP" evidence="1">
    <location>
        <begin position="57"/>
        <end position="192"/>
    </location>
</feature>
<dbReference type="InterPro" id="IPR001283">
    <property type="entry name" value="CRISP-related"/>
</dbReference>
<dbReference type="EnsemblMetazoa" id="CLYHEMT023422.1">
    <property type="protein sequence ID" value="CLYHEMP023422.1"/>
    <property type="gene ID" value="CLYHEMG023422"/>
</dbReference>
<dbReference type="AlphaFoldDB" id="A0A7M5XH30"/>
<accession>A0A7M5XH30</accession>